<dbReference type="PANTHER" id="PTHR24421">
    <property type="entry name" value="NITRATE/NITRITE SENSOR PROTEIN NARX-RELATED"/>
    <property type="match status" value="1"/>
</dbReference>
<comment type="catalytic activity">
    <reaction evidence="1">
        <text>ATP + protein L-histidine = ADP + protein N-phospho-L-histidine.</text>
        <dbReference type="EC" id="2.7.13.3"/>
    </reaction>
</comment>
<accession>A0ABP8DII1</accession>
<keyword evidence="7" id="KW-0067">ATP-binding</keyword>
<keyword evidence="4" id="KW-0808">Transferase</keyword>
<evidence type="ECO:0000259" key="10">
    <source>
        <dbReference type="Pfam" id="PF02518"/>
    </source>
</evidence>
<evidence type="ECO:0000259" key="11">
    <source>
        <dbReference type="Pfam" id="PF07730"/>
    </source>
</evidence>
<dbReference type="EMBL" id="BAABAT010000025">
    <property type="protein sequence ID" value="GAA4256642.1"/>
    <property type="molecule type" value="Genomic_DNA"/>
</dbReference>
<dbReference type="InterPro" id="IPR011712">
    <property type="entry name" value="Sig_transdc_His_kin_sub3_dim/P"/>
</dbReference>
<gene>
    <name evidence="13" type="ORF">GCM10022255_070290</name>
</gene>
<dbReference type="Proteomes" id="UP001500620">
    <property type="component" value="Unassembled WGS sequence"/>
</dbReference>
<evidence type="ECO:0000256" key="1">
    <source>
        <dbReference type="ARBA" id="ARBA00000085"/>
    </source>
</evidence>
<dbReference type="InterPro" id="IPR055558">
    <property type="entry name" value="DUF7134"/>
</dbReference>
<feature type="transmembrane region" description="Helical" evidence="9">
    <location>
        <begin position="108"/>
        <end position="127"/>
    </location>
</feature>
<evidence type="ECO:0000256" key="6">
    <source>
        <dbReference type="ARBA" id="ARBA00022777"/>
    </source>
</evidence>
<evidence type="ECO:0000256" key="4">
    <source>
        <dbReference type="ARBA" id="ARBA00022679"/>
    </source>
</evidence>
<feature type="domain" description="Signal transduction histidine kinase subgroup 3 dimerisation and phosphoacceptor" evidence="11">
    <location>
        <begin position="185"/>
        <end position="251"/>
    </location>
</feature>
<keyword evidence="14" id="KW-1185">Reference proteome</keyword>
<dbReference type="InterPro" id="IPR050482">
    <property type="entry name" value="Sensor_HK_TwoCompSys"/>
</dbReference>
<protein>
    <recommendedName>
        <fullName evidence="2">histidine kinase</fullName>
        <ecNumber evidence="2">2.7.13.3</ecNumber>
    </recommendedName>
</protein>
<dbReference type="RefSeq" id="WP_345133623.1">
    <property type="nucleotide sequence ID" value="NZ_BAABAT010000025.1"/>
</dbReference>
<keyword evidence="3" id="KW-0597">Phosphoprotein</keyword>
<evidence type="ECO:0000259" key="12">
    <source>
        <dbReference type="Pfam" id="PF23539"/>
    </source>
</evidence>
<dbReference type="Pfam" id="PF07730">
    <property type="entry name" value="HisKA_3"/>
    <property type="match status" value="1"/>
</dbReference>
<feature type="domain" description="DUF7134" evidence="12">
    <location>
        <begin position="46"/>
        <end position="149"/>
    </location>
</feature>
<keyword evidence="5" id="KW-0547">Nucleotide-binding</keyword>
<evidence type="ECO:0000313" key="13">
    <source>
        <dbReference type="EMBL" id="GAA4256642.1"/>
    </source>
</evidence>
<dbReference type="CDD" id="cd16917">
    <property type="entry name" value="HATPase_UhpB-NarQ-NarX-like"/>
    <property type="match status" value="1"/>
</dbReference>
<dbReference type="Pfam" id="PF23539">
    <property type="entry name" value="DUF7134"/>
    <property type="match status" value="1"/>
</dbReference>
<evidence type="ECO:0000256" key="9">
    <source>
        <dbReference type="SAM" id="Phobius"/>
    </source>
</evidence>
<keyword evidence="9" id="KW-0472">Membrane</keyword>
<dbReference type="Gene3D" id="1.20.5.1930">
    <property type="match status" value="1"/>
</dbReference>
<dbReference type="EC" id="2.7.13.3" evidence="2"/>
<feature type="transmembrane region" description="Helical" evidence="9">
    <location>
        <begin position="43"/>
        <end position="59"/>
    </location>
</feature>
<keyword evidence="8" id="KW-0902">Two-component regulatory system</keyword>
<dbReference type="InterPro" id="IPR003594">
    <property type="entry name" value="HATPase_dom"/>
</dbReference>
<evidence type="ECO:0000256" key="3">
    <source>
        <dbReference type="ARBA" id="ARBA00022553"/>
    </source>
</evidence>
<sequence>MRQIRAAGLSLLVILIGMAELAFSHGPDEAAVENPALHPQNPPIPQVALLLIGALALLLRHRHPRTVAVVTTLCGAALPFIAPHTVVIDVATIVALYTVAAITDRRTAAILGILAAVLLTASSIRWLPNHFSDLGNLLPINYIAVAVAVGDAVRNQHALLLQERRRTIEAEHSRESEARRQVREERVRIARELHDVVAHHITLVNAQAGVAHHLLRTDPERAYQALAGIKETSRAALDELRATVGLLRADDEPESLQPVPTFAEIGGLIESFRTAGLHIQLTQHGTPRPMTGSADLAAYRIVQEALTNASKHSIRAHTDVDLKYTQHTLTITVTNPATHGRSGPGTGHGLIGMRERAESAGGHLTATLQANTSFVVTAILPLTANDGPAL</sequence>
<reference evidence="14" key="1">
    <citation type="journal article" date="2019" name="Int. J. Syst. Evol. Microbiol.">
        <title>The Global Catalogue of Microorganisms (GCM) 10K type strain sequencing project: providing services to taxonomists for standard genome sequencing and annotation.</title>
        <authorList>
            <consortium name="The Broad Institute Genomics Platform"/>
            <consortium name="The Broad Institute Genome Sequencing Center for Infectious Disease"/>
            <person name="Wu L."/>
            <person name="Ma J."/>
        </authorList>
    </citation>
    <scope>NUCLEOTIDE SEQUENCE [LARGE SCALE GENOMIC DNA]</scope>
    <source>
        <strain evidence="14">JCM 17441</strain>
    </source>
</reference>
<evidence type="ECO:0000256" key="5">
    <source>
        <dbReference type="ARBA" id="ARBA00022741"/>
    </source>
</evidence>
<keyword evidence="6 13" id="KW-0418">Kinase</keyword>
<keyword evidence="9" id="KW-0812">Transmembrane</keyword>
<evidence type="ECO:0000256" key="8">
    <source>
        <dbReference type="ARBA" id="ARBA00023012"/>
    </source>
</evidence>
<evidence type="ECO:0000256" key="7">
    <source>
        <dbReference type="ARBA" id="ARBA00022840"/>
    </source>
</evidence>
<feature type="domain" description="Histidine kinase/HSP90-like ATPase" evidence="10">
    <location>
        <begin position="297"/>
        <end position="382"/>
    </location>
</feature>
<proteinExistence type="predicted"/>
<keyword evidence="9" id="KW-1133">Transmembrane helix</keyword>
<dbReference type="Gene3D" id="3.30.565.10">
    <property type="entry name" value="Histidine kinase-like ATPase, C-terminal domain"/>
    <property type="match status" value="1"/>
</dbReference>
<evidence type="ECO:0000313" key="14">
    <source>
        <dbReference type="Proteomes" id="UP001500620"/>
    </source>
</evidence>
<dbReference type="Pfam" id="PF02518">
    <property type="entry name" value="HATPase_c"/>
    <property type="match status" value="1"/>
</dbReference>
<dbReference type="PANTHER" id="PTHR24421:SF10">
    <property type="entry name" value="NITRATE_NITRITE SENSOR PROTEIN NARQ"/>
    <property type="match status" value="1"/>
</dbReference>
<organism evidence="13 14">
    <name type="scientific">Dactylosporangium darangshiense</name>
    <dbReference type="NCBI Taxonomy" id="579108"/>
    <lineage>
        <taxon>Bacteria</taxon>
        <taxon>Bacillati</taxon>
        <taxon>Actinomycetota</taxon>
        <taxon>Actinomycetes</taxon>
        <taxon>Micromonosporales</taxon>
        <taxon>Micromonosporaceae</taxon>
        <taxon>Dactylosporangium</taxon>
    </lineage>
</organism>
<dbReference type="InterPro" id="IPR036890">
    <property type="entry name" value="HATPase_C_sf"/>
</dbReference>
<dbReference type="SUPFAM" id="SSF55874">
    <property type="entry name" value="ATPase domain of HSP90 chaperone/DNA topoisomerase II/histidine kinase"/>
    <property type="match status" value="1"/>
</dbReference>
<evidence type="ECO:0000256" key="2">
    <source>
        <dbReference type="ARBA" id="ARBA00012438"/>
    </source>
</evidence>
<dbReference type="GO" id="GO:0016301">
    <property type="term" value="F:kinase activity"/>
    <property type="evidence" value="ECO:0007669"/>
    <property type="project" value="UniProtKB-KW"/>
</dbReference>
<name>A0ABP8DII1_9ACTN</name>
<comment type="caution">
    <text evidence="13">The sequence shown here is derived from an EMBL/GenBank/DDBJ whole genome shotgun (WGS) entry which is preliminary data.</text>
</comment>